<dbReference type="NCBIfam" id="NF009438">
    <property type="entry name" value="PRK12797.1"/>
    <property type="match status" value="1"/>
</dbReference>
<keyword evidence="8" id="KW-0653">Protein transport</keyword>
<evidence type="ECO:0000256" key="6">
    <source>
        <dbReference type="ARBA" id="ARBA00022692"/>
    </source>
</evidence>
<evidence type="ECO:0000256" key="4">
    <source>
        <dbReference type="ARBA" id="ARBA00022448"/>
    </source>
</evidence>
<evidence type="ECO:0000313" key="14">
    <source>
        <dbReference type="EMBL" id="CBI11738.1"/>
    </source>
</evidence>
<dbReference type="GO" id="GO:0009425">
    <property type="term" value="C:bacterial-type flagellum basal body"/>
    <property type="evidence" value="ECO:0007669"/>
    <property type="project" value="UniProtKB-SubCell"/>
</dbReference>
<evidence type="ECO:0000256" key="12">
    <source>
        <dbReference type="ARBA" id="ARBA00023225"/>
    </source>
</evidence>
<dbReference type="PROSITE" id="PS01060">
    <property type="entry name" value="FLIP_1"/>
    <property type="match status" value="1"/>
</dbReference>
<evidence type="ECO:0000256" key="2">
    <source>
        <dbReference type="ARBA" id="ARBA00004651"/>
    </source>
</evidence>
<feature type="transmembrane region" description="Helical" evidence="13">
    <location>
        <begin position="105"/>
        <end position="124"/>
    </location>
</feature>
<protein>
    <recommendedName>
        <fullName evidence="3">Flagellar biosynthetic protein FliP</fullName>
    </recommendedName>
</protein>
<keyword evidence="14" id="KW-0969">Cilium</keyword>
<dbReference type="GO" id="GO:0044781">
    <property type="term" value="P:bacterial-type flagellum organization"/>
    <property type="evidence" value="ECO:0007669"/>
    <property type="project" value="UniProtKB-KW"/>
</dbReference>
<evidence type="ECO:0000256" key="9">
    <source>
        <dbReference type="ARBA" id="ARBA00022989"/>
    </source>
</evidence>
<proteinExistence type="predicted"/>
<keyword evidence="14" id="KW-0282">Flagellum</keyword>
<dbReference type="PANTHER" id="PTHR30587:SF0">
    <property type="entry name" value="FLAGELLAR BIOSYNTHETIC PROTEIN FLIP"/>
    <property type="match status" value="1"/>
</dbReference>
<dbReference type="GO" id="GO:0009306">
    <property type="term" value="P:protein secretion"/>
    <property type="evidence" value="ECO:0007669"/>
    <property type="project" value="InterPro"/>
</dbReference>
<dbReference type="NCBIfam" id="TIGR01103">
    <property type="entry name" value="fliP"/>
    <property type="match status" value="1"/>
</dbReference>
<feature type="transmembrane region" description="Helical" evidence="13">
    <location>
        <begin position="204"/>
        <end position="230"/>
    </location>
</feature>
<dbReference type="InterPro" id="IPR005838">
    <property type="entry name" value="T3SS_IM_P"/>
</dbReference>
<evidence type="ECO:0000256" key="8">
    <source>
        <dbReference type="ARBA" id="ARBA00022927"/>
    </source>
</evidence>
<dbReference type="EMBL" id="CABR01000165">
    <property type="protein sequence ID" value="CBI11738.1"/>
    <property type="molecule type" value="Genomic_DNA"/>
</dbReference>
<keyword evidence="5" id="KW-1003">Cell membrane</keyword>
<comment type="caution">
    <text evidence="14">The sequence shown here is derived from an EMBL/GenBank/DDBJ whole genome shotgun (WGS) entry which is preliminary data.</text>
</comment>
<feature type="transmembrane region" description="Helical" evidence="13">
    <location>
        <begin position="65"/>
        <end position="93"/>
    </location>
</feature>
<dbReference type="GO" id="GO:0005886">
    <property type="term" value="C:plasma membrane"/>
    <property type="evidence" value="ECO:0007669"/>
    <property type="project" value="UniProtKB-SubCell"/>
</dbReference>
<evidence type="ECO:0000256" key="7">
    <source>
        <dbReference type="ARBA" id="ARBA00022795"/>
    </source>
</evidence>
<dbReference type="PROSITE" id="PS01061">
    <property type="entry name" value="FLIP_2"/>
    <property type="match status" value="1"/>
</dbReference>
<comment type="subcellular location">
    <subcellularLocation>
        <location evidence="1">Bacterial flagellum basal body</location>
    </subcellularLocation>
    <subcellularLocation>
        <location evidence="2">Cell membrane</location>
        <topology evidence="2">Multi-pass membrane protein</topology>
    </subcellularLocation>
</comment>
<dbReference type="Pfam" id="PF00813">
    <property type="entry name" value="FliP"/>
    <property type="match status" value="1"/>
</dbReference>
<keyword evidence="6 13" id="KW-0812">Transmembrane</keyword>
<evidence type="ECO:0000256" key="11">
    <source>
        <dbReference type="ARBA" id="ARBA00023143"/>
    </source>
</evidence>
<organism evidence="14">
    <name type="scientific">mine drainage metagenome</name>
    <dbReference type="NCBI Taxonomy" id="410659"/>
    <lineage>
        <taxon>unclassified sequences</taxon>
        <taxon>metagenomes</taxon>
        <taxon>ecological metagenomes</taxon>
    </lineage>
</organism>
<keyword evidence="14" id="KW-0966">Cell projection</keyword>
<dbReference type="InterPro" id="IPR005837">
    <property type="entry name" value="FliP"/>
</dbReference>
<keyword evidence="12" id="KW-1006">Bacterial flagellum protein export</keyword>
<evidence type="ECO:0000256" key="1">
    <source>
        <dbReference type="ARBA" id="ARBA00004117"/>
    </source>
</evidence>
<dbReference type="PANTHER" id="PTHR30587">
    <property type="entry name" value="FLAGELLAR BIOSYNTHETIC PROTEIN FLIP"/>
    <property type="match status" value="1"/>
</dbReference>
<dbReference type="PRINTS" id="PR01302">
    <property type="entry name" value="TYPE3IMPPROT"/>
</dbReference>
<keyword evidence="4" id="KW-0813">Transport</keyword>
<evidence type="ECO:0000256" key="10">
    <source>
        <dbReference type="ARBA" id="ARBA00023136"/>
    </source>
</evidence>
<feature type="transmembrane region" description="Helical" evidence="13">
    <location>
        <begin position="242"/>
        <end position="263"/>
    </location>
</feature>
<feature type="transmembrane region" description="Helical" evidence="13">
    <location>
        <begin position="23"/>
        <end position="45"/>
    </location>
</feature>
<reference evidence="14" key="1">
    <citation type="submission" date="2009-10" db="EMBL/GenBank/DDBJ databases">
        <title>Diversity of trophic interactions inside an arsenic-rich microbial ecosystem.</title>
        <authorList>
            <person name="Bertin P.N."/>
            <person name="Heinrich-Salmeron A."/>
            <person name="Pelletier E."/>
            <person name="Goulhen-Chollet F."/>
            <person name="Arsene-Ploetze F."/>
            <person name="Gallien S."/>
            <person name="Calteau A."/>
            <person name="Vallenet D."/>
            <person name="Casiot C."/>
            <person name="Chane-Woon-Ming B."/>
            <person name="Giloteaux L."/>
            <person name="Barakat M."/>
            <person name="Bonnefoy V."/>
            <person name="Bruneel O."/>
            <person name="Chandler M."/>
            <person name="Cleiss J."/>
            <person name="Duran R."/>
            <person name="Elbaz-Poulichet F."/>
            <person name="Fonknechten N."/>
            <person name="Lauga B."/>
            <person name="Mornico D."/>
            <person name="Ortet P."/>
            <person name="Schaeffer C."/>
            <person name="Siguier P."/>
            <person name="Alexander Thil Smith A."/>
            <person name="Van Dorsselaer A."/>
            <person name="Weissenbach J."/>
            <person name="Medigue C."/>
            <person name="Le Paslier D."/>
        </authorList>
    </citation>
    <scope>NUCLEOTIDE SEQUENCE</scope>
</reference>
<keyword evidence="7" id="KW-1005">Bacterial flagellum biogenesis</keyword>
<keyword evidence="10 13" id="KW-0472">Membrane</keyword>
<dbReference type="PRINTS" id="PR00951">
    <property type="entry name" value="FLGBIOSNFLIP"/>
</dbReference>
<evidence type="ECO:0000256" key="5">
    <source>
        <dbReference type="ARBA" id="ARBA00022475"/>
    </source>
</evidence>
<gene>
    <name evidence="14" type="primary">fliP</name>
    <name evidence="14" type="ORF">CARN7_2585</name>
</gene>
<sequence>MEPAHKDPHQGPGRPPAPFRTRIAVFGLIALGIPGVAIAGGLPAFTTGPAAGGGTEYSLSIQALIFMTVLVFLPAMLLMMTAFTRIIIVLSLLKQALGSTQMPPSQIIVGLSLFLTFFVMAPVFQKLNTEVLQPLIQNQINITQAMSRAEGPLRTFMLSQTRPDDLALFVKLSGHPRLQAPADTPMTLLIPAFITSELKTGFQIGFLIFIPFVIIDLVVAAVLMSMGMMMLSPVTVSFPFKLMLFVLVNGWDLVIGSLVQSFVH</sequence>
<evidence type="ECO:0000256" key="3">
    <source>
        <dbReference type="ARBA" id="ARBA00021714"/>
    </source>
</evidence>
<evidence type="ECO:0000256" key="13">
    <source>
        <dbReference type="SAM" id="Phobius"/>
    </source>
</evidence>
<name>E6QWW4_9ZZZZ</name>
<dbReference type="AlphaFoldDB" id="E6QWW4"/>
<accession>E6QWW4</accession>
<keyword evidence="9 13" id="KW-1133">Transmembrane helix</keyword>
<keyword evidence="11" id="KW-0975">Bacterial flagellum</keyword>